<evidence type="ECO:0000256" key="1">
    <source>
        <dbReference type="SAM" id="MobiDB-lite"/>
    </source>
</evidence>
<sequence>MDRMEMEARESFAEGDEDEAKQWRRSQIELRLLLEAAGYEGAKTMTTTEVIRDGRSYLELLKSRKARLQVEQRHLMAIVGPSLNMHLAPSQLQRSTSHRTAAAAAKLSELRKSHKIQKELSLPIAANLNYKDLFQAVAIPMAVMNNLILQDSNTSYRRLNPLCRPEEPSTNISDQHILIGGTTLLLDPSPTKLSHVRSTSVAFRRIEEDDDDHIHQGSDLHYHQFGIGDSGIDTTFWGDTIASSQQEHSSSDIAKSRQQQQSKTQTVSSGSRGRKKSKTTASTTKAVATTNDKVKNRKPASSSRRATNPNEHNFNISFGSAPIPAPKVMSFTTTRCGRSVRPRREGVS</sequence>
<feature type="compositionally biased region" description="Polar residues" evidence="1">
    <location>
        <begin position="299"/>
        <end position="318"/>
    </location>
</feature>
<feature type="compositionally biased region" description="Low complexity" evidence="1">
    <location>
        <begin position="256"/>
        <end position="271"/>
    </location>
</feature>
<gene>
    <name evidence="2" type="ORF">ALAG00032_LOCUS5411</name>
</gene>
<reference evidence="2" key="1">
    <citation type="submission" date="2021-01" db="EMBL/GenBank/DDBJ databases">
        <authorList>
            <person name="Corre E."/>
            <person name="Pelletier E."/>
            <person name="Niang G."/>
            <person name="Scheremetjew M."/>
            <person name="Finn R."/>
            <person name="Kale V."/>
            <person name="Holt S."/>
            <person name="Cochrane G."/>
            <person name="Meng A."/>
            <person name="Brown T."/>
            <person name="Cohen L."/>
        </authorList>
    </citation>
    <scope>NUCLEOTIDE SEQUENCE</scope>
    <source>
        <strain evidence="2">CCMP1510</strain>
    </source>
</reference>
<feature type="compositionally biased region" description="Low complexity" evidence="1">
    <location>
        <begin position="279"/>
        <end position="290"/>
    </location>
</feature>
<proteinExistence type="predicted"/>
<name>A0A7S3JV83_9STRA</name>
<feature type="region of interest" description="Disordered" evidence="1">
    <location>
        <begin position="243"/>
        <end position="327"/>
    </location>
</feature>
<evidence type="ECO:0000313" key="2">
    <source>
        <dbReference type="EMBL" id="CAE0364670.1"/>
    </source>
</evidence>
<organism evidence="2">
    <name type="scientific">Aureoumbra lagunensis</name>
    <dbReference type="NCBI Taxonomy" id="44058"/>
    <lineage>
        <taxon>Eukaryota</taxon>
        <taxon>Sar</taxon>
        <taxon>Stramenopiles</taxon>
        <taxon>Ochrophyta</taxon>
        <taxon>Pelagophyceae</taxon>
        <taxon>Pelagomonadales</taxon>
        <taxon>Aureoumbra</taxon>
    </lineage>
</organism>
<feature type="compositionally biased region" description="Polar residues" evidence="1">
    <location>
        <begin position="243"/>
        <end position="253"/>
    </location>
</feature>
<dbReference type="AlphaFoldDB" id="A0A7S3JV83"/>
<protein>
    <submittedName>
        <fullName evidence="2">Uncharacterized protein</fullName>
    </submittedName>
</protein>
<dbReference type="EMBL" id="HBIJ01007642">
    <property type="protein sequence ID" value="CAE0364670.1"/>
    <property type="molecule type" value="Transcribed_RNA"/>
</dbReference>
<accession>A0A7S3JV83</accession>